<evidence type="ECO:0000256" key="7">
    <source>
        <dbReference type="ARBA" id="ARBA00023136"/>
    </source>
</evidence>
<evidence type="ECO:0000256" key="5">
    <source>
        <dbReference type="ARBA" id="ARBA00022729"/>
    </source>
</evidence>
<dbReference type="GO" id="GO:0009279">
    <property type="term" value="C:cell outer membrane"/>
    <property type="evidence" value="ECO:0007669"/>
    <property type="project" value="UniProtKB-SubCell"/>
</dbReference>
<feature type="chain" id="PRO_5001717617" evidence="11">
    <location>
        <begin position="26"/>
        <end position="921"/>
    </location>
</feature>
<evidence type="ECO:0000256" key="11">
    <source>
        <dbReference type="SAM" id="SignalP"/>
    </source>
</evidence>
<feature type="signal peptide" evidence="11">
    <location>
        <begin position="1"/>
        <end position="25"/>
    </location>
</feature>
<dbReference type="PROSITE" id="PS00018">
    <property type="entry name" value="EF_HAND_1"/>
    <property type="match status" value="1"/>
</dbReference>
<dbReference type="InterPro" id="IPR039426">
    <property type="entry name" value="TonB-dep_rcpt-like"/>
</dbReference>
<accession>A0A077EDW3</accession>
<dbReference type="InterPro" id="IPR036942">
    <property type="entry name" value="Beta-barrel_TonB_sf"/>
</dbReference>
<evidence type="ECO:0000256" key="10">
    <source>
        <dbReference type="RuleBase" id="RU003357"/>
    </source>
</evidence>
<dbReference type="Proteomes" id="UP000028933">
    <property type="component" value="Chromosome"/>
</dbReference>
<dbReference type="InterPro" id="IPR023997">
    <property type="entry name" value="TonB-dep_OMP_SusC/RagA_CS"/>
</dbReference>
<evidence type="ECO:0000256" key="6">
    <source>
        <dbReference type="ARBA" id="ARBA00023077"/>
    </source>
</evidence>
<dbReference type="InterPro" id="IPR023996">
    <property type="entry name" value="TonB-dep_OMP_SusC/RagA"/>
</dbReference>
<keyword evidence="7 9" id="KW-0472">Membrane</keyword>
<evidence type="ECO:0000256" key="9">
    <source>
        <dbReference type="PROSITE-ProRule" id="PRU01360"/>
    </source>
</evidence>
<dbReference type="InterPro" id="IPR012910">
    <property type="entry name" value="Plug_dom"/>
</dbReference>
<name>A0A077EDW3_9FLAO</name>
<evidence type="ECO:0000313" key="15">
    <source>
        <dbReference type="Proteomes" id="UP000028933"/>
    </source>
</evidence>
<dbReference type="AlphaFoldDB" id="A0A077EDW3"/>
<protein>
    <submittedName>
        <fullName evidence="14">SusC, outer membrane protein involved in starch binding</fullName>
    </submittedName>
</protein>
<dbReference type="Gene3D" id="2.170.130.10">
    <property type="entry name" value="TonB-dependent receptor, plug domain"/>
    <property type="match status" value="1"/>
</dbReference>
<evidence type="ECO:0000256" key="8">
    <source>
        <dbReference type="ARBA" id="ARBA00023237"/>
    </source>
</evidence>
<evidence type="ECO:0000256" key="4">
    <source>
        <dbReference type="ARBA" id="ARBA00022692"/>
    </source>
</evidence>
<keyword evidence="3 9" id="KW-1134">Transmembrane beta strand</keyword>
<dbReference type="SUPFAM" id="SSF56935">
    <property type="entry name" value="Porins"/>
    <property type="match status" value="1"/>
</dbReference>
<keyword evidence="5 11" id="KW-0732">Signal</keyword>
<keyword evidence="6 10" id="KW-0798">TonB box</keyword>
<dbReference type="Pfam" id="PF00593">
    <property type="entry name" value="TonB_dep_Rec_b-barrel"/>
    <property type="match status" value="1"/>
</dbReference>
<dbReference type="KEGG" id="eao:BD94_1981"/>
<dbReference type="eggNOG" id="COG4206">
    <property type="taxonomic scope" value="Bacteria"/>
</dbReference>
<dbReference type="PROSITE" id="PS01156">
    <property type="entry name" value="TONB_DEPENDENT_REC_2"/>
    <property type="match status" value="1"/>
</dbReference>
<feature type="domain" description="TonB-dependent receptor-like beta-barrel" evidence="12">
    <location>
        <begin position="322"/>
        <end position="876"/>
    </location>
</feature>
<dbReference type="NCBIfam" id="TIGR04056">
    <property type="entry name" value="OMP_RagA_SusC"/>
    <property type="match status" value="1"/>
</dbReference>
<dbReference type="InterPro" id="IPR010917">
    <property type="entry name" value="TonB_rcpt_CS"/>
</dbReference>
<evidence type="ECO:0000256" key="2">
    <source>
        <dbReference type="ARBA" id="ARBA00022448"/>
    </source>
</evidence>
<dbReference type="PROSITE" id="PS52016">
    <property type="entry name" value="TONB_DEPENDENT_REC_3"/>
    <property type="match status" value="1"/>
</dbReference>
<keyword evidence="2 9" id="KW-0813">Transport</keyword>
<evidence type="ECO:0000259" key="13">
    <source>
        <dbReference type="Pfam" id="PF07715"/>
    </source>
</evidence>
<dbReference type="InterPro" id="IPR018247">
    <property type="entry name" value="EF_Hand_1_Ca_BS"/>
</dbReference>
<reference evidence="14" key="1">
    <citation type="journal article" date="2013" name="Lancet">
        <title>First case of E anophelis outbreak in an intensive-care unit.</title>
        <authorList>
            <person name="Teo J."/>
            <person name="Tan S.Y."/>
            <person name="Tay M."/>
            <person name="Ding Y."/>
            <person name="Kjelleberg S."/>
            <person name="Givskov M."/>
            <person name="Lin R.T."/>
            <person name="Yang L."/>
        </authorList>
    </citation>
    <scope>NUCLEOTIDE SEQUENCE [LARGE SCALE GENOMIC DNA]</scope>
    <source>
        <strain evidence="14">NUHP1</strain>
    </source>
</reference>
<evidence type="ECO:0000256" key="1">
    <source>
        <dbReference type="ARBA" id="ARBA00004571"/>
    </source>
</evidence>
<evidence type="ECO:0000259" key="12">
    <source>
        <dbReference type="Pfam" id="PF00593"/>
    </source>
</evidence>
<feature type="domain" description="TonB-dependent receptor plug" evidence="13">
    <location>
        <begin position="47"/>
        <end position="162"/>
    </location>
</feature>
<gene>
    <name evidence="14" type="ORF">BD94_1981</name>
</gene>
<dbReference type="EMBL" id="CP007547">
    <property type="protein sequence ID" value="AIL45756.1"/>
    <property type="molecule type" value="Genomic_DNA"/>
</dbReference>
<reference evidence="14" key="2">
    <citation type="journal article" date="2015" name="Genome Biol. Evol.">
        <title>Complete Genome Sequence and Transcriptomic Analysis of the Novel Pathogen Elizabethkingia anophelis in Response to Oxidative Stress.</title>
        <authorList>
            <person name="Li Y."/>
            <person name="Liu Y."/>
            <person name="Chew S.C."/>
            <person name="Tay M."/>
            <person name="Salido M.M."/>
            <person name="Teo J."/>
            <person name="Lauro F.M."/>
            <person name="Givskov M."/>
            <person name="Yang L."/>
        </authorList>
    </citation>
    <scope>NUCLEOTIDE SEQUENCE</scope>
    <source>
        <strain evidence="14">NUHP1</strain>
    </source>
</reference>
<proteinExistence type="inferred from homology"/>
<dbReference type="HOGENOM" id="CLU_004317_0_2_10"/>
<dbReference type="Pfam" id="PF07715">
    <property type="entry name" value="Plug"/>
    <property type="match status" value="1"/>
</dbReference>
<dbReference type="NCBIfam" id="TIGR04057">
    <property type="entry name" value="SusC_RagA_signa"/>
    <property type="match status" value="1"/>
</dbReference>
<evidence type="ECO:0000256" key="3">
    <source>
        <dbReference type="ARBA" id="ARBA00022452"/>
    </source>
</evidence>
<comment type="subcellular location">
    <subcellularLocation>
        <location evidence="1 9">Cell outer membrane</location>
        <topology evidence="1 9">Multi-pass membrane protein</topology>
    </subcellularLocation>
</comment>
<keyword evidence="8 9" id="KW-0998">Cell outer membrane</keyword>
<dbReference type="STRING" id="1338011.BD94_1981"/>
<evidence type="ECO:0000313" key="14">
    <source>
        <dbReference type="EMBL" id="AIL45756.1"/>
    </source>
</evidence>
<dbReference type="InterPro" id="IPR000531">
    <property type="entry name" value="Beta-barrel_TonB"/>
</dbReference>
<organism evidence="14 15">
    <name type="scientific">Elizabethkingia anophelis NUHP1</name>
    <dbReference type="NCBI Taxonomy" id="1338011"/>
    <lineage>
        <taxon>Bacteria</taxon>
        <taxon>Pseudomonadati</taxon>
        <taxon>Bacteroidota</taxon>
        <taxon>Flavobacteriia</taxon>
        <taxon>Flavobacteriales</taxon>
        <taxon>Weeksellaceae</taxon>
        <taxon>Elizabethkingia</taxon>
    </lineage>
</organism>
<dbReference type="InterPro" id="IPR037066">
    <property type="entry name" value="Plug_dom_sf"/>
</dbReference>
<comment type="similarity">
    <text evidence="9 10">Belongs to the TonB-dependent receptor family.</text>
</comment>
<keyword evidence="4 9" id="KW-0812">Transmembrane</keyword>
<dbReference type="Gene3D" id="2.40.170.20">
    <property type="entry name" value="TonB-dependent receptor, beta-barrel domain"/>
    <property type="match status" value="1"/>
</dbReference>
<sequence>MKSNLVFMKVAPAFLLAGAMLNAQQKDSTKTKEIEQVVLIGYGKQKKSDLTGSVTALTAKDFNQGAIGSPEQLIQGKAAGVQIVTAGGAPGSGSTIRIRGGASLNASNDPLLVIDGVPVDNSTINGASNGLALIDPNDIESFSILKDASATAIYGSRASNGVIIITTKKGTSGKLKVSYNSNTSIYTKMGTIGVLNGDQFRSVVNQYATDEYKKLLGNSNTDWQKQIYQTALGFDNSVAISGGIKGLPYRLSLGYLKQDGIIKTSNFERSNVGINLSPKFFDKHLSVDINYKGIYTENRFADVGAIGAAAAFDPTQSVYNPANTALGGYWEWLNATTGLPNTNGTKNPLSMLNQKIDVSYVTRSLGNIQLDYKFHFLPELRVNVNAGIDYTDSKGNVRVLPTSASAFYSGGTYKRYTQSRKNKLFDVYLNYNKKVESLNSTFDVTAGYSYQDFYRSEPLAMTIKGDPALQPDIVNAFETESTILSYFGRFNYNFGEKYFLTATVRNDRSSRFSKENRSGIFPAIGLAWRIDKENFMKNQNVVSSLKLRAGWGETGQQGVINNDYPFLARYVISDNGTKYQIGDQFYNTLRAQGYDKNLKWETTITKNIGLDFGFLNDRITGSVEVYEKKSKDLLSIVPVPAGANLTNLLLINVGDMKNKGIEANVNVKAIQKENFSWEFSVNATHYTSKVTNLSAQNNPDQKVLIGGIEGGTGTTVQVHQVGYTPFSFYVYQQVYGQDGKPLEGVYVDRNGDGVINEQDLYQYKSPIPDVLLGFSSRFTYKNWDLGFSLRASIGNYVYNNMASKAGSLQNISNNDYLSNISTSYLDTGFKRAQYLSDYYVENGSFLRMDNLNIGYNFPHFINDKYKLRVSLSAQNVFLITKYSGLDPELLTTELNGTTKSGIDNNAYQRPRIYSLGFNFQF</sequence>